<reference evidence="2 3" key="2">
    <citation type="journal article" date="2017" name="Front. Plant Sci.">
        <title>Gene Classification and Mining of Molecular Markers Useful in Red Clover (Trifolium pratense) Breeding.</title>
        <authorList>
            <person name="Istvanek J."/>
            <person name="Dluhosova J."/>
            <person name="Dluhos P."/>
            <person name="Patkova L."/>
            <person name="Nedelnik J."/>
            <person name="Repkova J."/>
        </authorList>
    </citation>
    <scope>NUCLEOTIDE SEQUENCE [LARGE SCALE GENOMIC DNA]</scope>
    <source>
        <strain evidence="3">cv. Tatra</strain>
        <tissue evidence="2">Young leaves</tissue>
    </source>
</reference>
<evidence type="ECO:0000313" key="3">
    <source>
        <dbReference type="Proteomes" id="UP000236291"/>
    </source>
</evidence>
<organism evidence="2 3">
    <name type="scientific">Trifolium pratense</name>
    <name type="common">Red clover</name>
    <dbReference type="NCBI Taxonomy" id="57577"/>
    <lineage>
        <taxon>Eukaryota</taxon>
        <taxon>Viridiplantae</taxon>
        <taxon>Streptophyta</taxon>
        <taxon>Embryophyta</taxon>
        <taxon>Tracheophyta</taxon>
        <taxon>Spermatophyta</taxon>
        <taxon>Magnoliopsida</taxon>
        <taxon>eudicotyledons</taxon>
        <taxon>Gunneridae</taxon>
        <taxon>Pentapetalae</taxon>
        <taxon>rosids</taxon>
        <taxon>fabids</taxon>
        <taxon>Fabales</taxon>
        <taxon>Fabaceae</taxon>
        <taxon>Papilionoideae</taxon>
        <taxon>50 kb inversion clade</taxon>
        <taxon>NPAAA clade</taxon>
        <taxon>Hologalegina</taxon>
        <taxon>IRL clade</taxon>
        <taxon>Trifolieae</taxon>
        <taxon>Trifolium</taxon>
    </lineage>
</organism>
<evidence type="ECO:0000256" key="1">
    <source>
        <dbReference type="SAM" id="MobiDB-lite"/>
    </source>
</evidence>
<evidence type="ECO:0000313" key="2">
    <source>
        <dbReference type="EMBL" id="PNX63027.1"/>
    </source>
</evidence>
<dbReference type="AlphaFoldDB" id="A0A2K3K9Q7"/>
<name>A0A2K3K9Q7_TRIPR</name>
<dbReference type="Proteomes" id="UP000236291">
    <property type="component" value="Unassembled WGS sequence"/>
</dbReference>
<accession>A0A2K3K9Q7</accession>
<sequence>MTATTAKRIERVTASGAGTDKERQLMEEKEDILMELISTLRD</sequence>
<reference evidence="2 3" key="1">
    <citation type="journal article" date="2014" name="Am. J. Bot.">
        <title>Genome assembly and annotation for red clover (Trifolium pratense; Fabaceae).</title>
        <authorList>
            <person name="Istvanek J."/>
            <person name="Jaros M."/>
            <person name="Krenek A."/>
            <person name="Repkova J."/>
        </authorList>
    </citation>
    <scope>NUCLEOTIDE SEQUENCE [LARGE SCALE GENOMIC DNA]</scope>
    <source>
        <strain evidence="3">cv. Tatra</strain>
        <tissue evidence="2">Young leaves</tissue>
    </source>
</reference>
<dbReference type="EMBL" id="ASHM01089280">
    <property type="protein sequence ID" value="PNX63027.1"/>
    <property type="molecule type" value="Genomic_DNA"/>
</dbReference>
<feature type="region of interest" description="Disordered" evidence="1">
    <location>
        <begin position="1"/>
        <end position="26"/>
    </location>
</feature>
<gene>
    <name evidence="2" type="ORF">L195_g053303</name>
</gene>
<comment type="caution">
    <text evidence="2">The sequence shown here is derived from an EMBL/GenBank/DDBJ whole genome shotgun (WGS) entry which is preliminary data.</text>
</comment>
<proteinExistence type="predicted"/>
<protein>
    <submittedName>
        <fullName evidence="2">Uncharacterized protein</fullName>
    </submittedName>
</protein>